<organism evidence="1">
    <name type="scientific">Rhizophora mucronata</name>
    <name type="common">Asiatic mangrove</name>
    <dbReference type="NCBI Taxonomy" id="61149"/>
    <lineage>
        <taxon>Eukaryota</taxon>
        <taxon>Viridiplantae</taxon>
        <taxon>Streptophyta</taxon>
        <taxon>Embryophyta</taxon>
        <taxon>Tracheophyta</taxon>
        <taxon>Spermatophyta</taxon>
        <taxon>Magnoliopsida</taxon>
        <taxon>eudicotyledons</taxon>
        <taxon>Gunneridae</taxon>
        <taxon>Pentapetalae</taxon>
        <taxon>rosids</taxon>
        <taxon>fabids</taxon>
        <taxon>Malpighiales</taxon>
        <taxon>Rhizophoraceae</taxon>
        <taxon>Rhizophora</taxon>
    </lineage>
</organism>
<accession>A0A2P2NQB3</accession>
<protein>
    <submittedName>
        <fullName evidence="1">Uncharacterized protein</fullName>
    </submittedName>
</protein>
<reference evidence="1" key="1">
    <citation type="submission" date="2018-02" db="EMBL/GenBank/DDBJ databases">
        <title>Rhizophora mucronata_Transcriptome.</title>
        <authorList>
            <person name="Meera S.P."/>
            <person name="Sreeshan A."/>
            <person name="Augustine A."/>
        </authorList>
    </citation>
    <scope>NUCLEOTIDE SEQUENCE</scope>
    <source>
        <tissue evidence="1">Leaf</tissue>
    </source>
</reference>
<name>A0A2P2NQB3_RHIMU</name>
<dbReference type="AlphaFoldDB" id="A0A2P2NQB3"/>
<evidence type="ECO:0000313" key="1">
    <source>
        <dbReference type="EMBL" id="MBX44600.1"/>
    </source>
</evidence>
<sequence>MHIAFILFERDYFMIRNLAYRIQWSDITIAPKHLNQR</sequence>
<proteinExistence type="predicted"/>
<dbReference type="EMBL" id="GGEC01064116">
    <property type="protein sequence ID" value="MBX44600.1"/>
    <property type="molecule type" value="Transcribed_RNA"/>
</dbReference>